<organism evidence="1 4">
    <name type="scientific">Bradyrhizobium symbiodeficiens</name>
    <dbReference type="NCBI Taxonomy" id="1404367"/>
    <lineage>
        <taxon>Bacteria</taxon>
        <taxon>Pseudomonadati</taxon>
        <taxon>Pseudomonadota</taxon>
        <taxon>Alphaproteobacteria</taxon>
        <taxon>Hyphomicrobiales</taxon>
        <taxon>Nitrobacteraceae</taxon>
        <taxon>Bradyrhizobium</taxon>
    </lineage>
</organism>
<protein>
    <submittedName>
        <fullName evidence="1">Uncharacterized protein</fullName>
    </submittedName>
</protein>
<dbReference type="RefSeq" id="WP_155526032.1">
    <property type="nucleotide sequence ID" value="NZ_CP029427.2"/>
</dbReference>
<gene>
    <name evidence="2" type="ORF">FJN17_34550</name>
    <name evidence="1" type="ORF">HAV00_21455</name>
</gene>
<evidence type="ECO:0000313" key="4">
    <source>
        <dbReference type="Proteomes" id="UP000500895"/>
    </source>
</evidence>
<dbReference type="AlphaFoldDB" id="A0A6G8ZNK1"/>
<proteinExistence type="predicted"/>
<dbReference type="Proteomes" id="UP000500895">
    <property type="component" value="Chromosome"/>
</dbReference>
<reference evidence="3" key="1">
    <citation type="submission" date="2019-06" db="EMBL/GenBank/DDBJ databases">
        <title>Whole-Genome Sequence of Bradyrhizobium sp. 3 Strain 65S1MB.</title>
        <authorList>
            <person name="Bromfield E.S.P."/>
            <person name="Cloutier S."/>
            <person name="Nguyen H.D.T."/>
        </authorList>
    </citation>
    <scope>NUCLEOTIDE SEQUENCE [LARGE SCALE GENOMIC DNA]</scope>
    <source>
        <strain evidence="3">65S1MB</strain>
    </source>
</reference>
<sequence length="58" mass="6542">MTVKPAGCSWGFHRISQIGFGHTLVDVLARRALKRPDFEAKLAGRNSGEHRFFSARWA</sequence>
<reference evidence="3 4" key="2">
    <citation type="journal article" date="2020" name="Int. J. Syst. Evol. Microbiol.">
        <title>Description and complete genome sequences of Bradyrhizobium symbiodeficiens sp. nov., a non-symbiotic bacterium associated with legumes native to Canada.</title>
        <authorList>
            <person name="Bromfield E.S.P."/>
            <person name="Cloutier S."/>
            <person name="Nguyen H.D.T."/>
        </authorList>
    </citation>
    <scope>NUCLEOTIDE SEQUENCE [LARGE SCALE GENOMIC DNA]</scope>
    <source>
        <strain evidence="1 4">101S1MB</strain>
        <strain evidence="2 3">65S1MB</strain>
    </source>
</reference>
<dbReference type="EMBL" id="CP041090">
    <property type="protein sequence ID" value="WWE88691.1"/>
    <property type="molecule type" value="Genomic_DNA"/>
</dbReference>
<keyword evidence="3" id="KW-1185">Reference proteome</keyword>
<dbReference type="Proteomes" id="UP000319298">
    <property type="component" value="Chromosome"/>
</dbReference>
<evidence type="ECO:0000313" key="1">
    <source>
        <dbReference type="EMBL" id="QIP08667.1"/>
    </source>
</evidence>
<accession>A0A6G8ZNK1</accession>
<dbReference type="EMBL" id="CP050066">
    <property type="protein sequence ID" value="QIP08667.1"/>
    <property type="molecule type" value="Genomic_DNA"/>
</dbReference>
<reference evidence="1" key="3">
    <citation type="submission" date="2024-02" db="EMBL/GenBank/DDBJ databases">
        <authorList>
            <person name="Bromfield E.S.P."/>
            <person name="Cloutier S."/>
            <person name="Nguyen H.D.T."/>
        </authorList>
    </citation>
    <scope>NUCLEOTIDE SEQUENCE</scope>
    <source>
        <strain evidence="1">101S1MB</strain>
        <strain evidence="2">65S1MB</strain>
    </source>
</reference>
<evidence type="ECO:0000313" key="3">
    <source>
        <dbReference type="Proteomes" id="UP000319298"/>
    </source>
</evidence>
<evidence type="ECO:0000313" key="2">
    <source>
        <dbReference type="EMBL" id="WWE88691.1"/>
    </source>
</evidence>
<name>A0A6G8ZNK1_9BRAD</name>